<feature type="region of interest" description="Disordered" evidence="6">
    <location>
        <begin position="754"/>
        <end position="819"/>
    </location>
</feature>
<comment type="subcellular location">
    <subcellularLocation>
        <location evidence="1 5">Nucleus</location>
        <location evidence="1 5">Nucleolus</location>
    </subcellularLocation>
</comment>
<proteinExistence type="inferred from homology"/>
<name>A0AAN7U7M2_9MYCE</name>
<evidence type="ECO:0000256" key="6">
    <source>
        <dbReference type="SAM" id="MobiDB-lite"/>
    </source>
</evidence>
<keyword evidence="9" id="KW-1185">Reference proteome</keyword>
<feature type="compositionally biased region" description="Basic residues" evidence="6">
    <location>
        <begin position="899"/>
        <end position="911"/>
    </location>
</feature>
<comment type="similarity">
    <text evidence="5">Belongs to the TRAFAC class YlqF/YawG GTPase family. NOG2 subfamily.</text>
</comment>
<dbReference type="Gene3D" id="3.40.50.300">
    <property type="entry name" value="P-loop containing nucleotide triphosphate hydrolases"/>
    <property type="match status" value="1"/>
</dbReference>
<feature type="compositionally biased region" description="Acidic residues" evidence="6">
    <location>
        <begin position="571"/>
        <end position="608"/>
    </location>
</feature>
<feature type="compositionally biased region" description="Acidic residues" evidence="6">
    <location>
        <begin position="797"/>
        <end position="807"/>
    </location>
</feature>
<dbReference type="Gene3D" id="1.10.1580.10">
    <property type="match status" value="1"/>
</dbReference>
<evidence type="ECO:0000256" key="5">
    <source>
        <dbReference type="RuleBase" id="RU364023"/>
    </source>
</evidence>
<dbReference type="GO" id="GO:0005525">
    <property type="term" value="F:GTP binding"/>
    <property type="evidence" value="ECO:0007669"/>
    <property type="project" value="UniProtKB-KW"/>
</dbReference>
<dbReference type="InterPro" id="IPR030378">
    <property type="entry name" value="G_CP_dom"/>
</dbReference>
<evidence type="ECO:0000256" key="1">
    <source>
        <dbReference type="ARBA" id="ARBA00004604"/>
    </source>
</evidence>
<dbReference type="FunFam" id="1.10.1580.10:FF:000001">
    <property type="entry name" value="Nucleolar GTP-binding protein 2"/>
    <property type="match status" value="1"/>
</dbReference>
<evidence type="ECO:0000313" key="8">
    <source>
        <dbReference type="EMBL" id="KAK5583812.1"/>
    </source>
</evidence>
<feature type="compositionally biased region" description="Polar residues" evidence="6">
    <location>
        <begin position="916"/>
        <end position="927"/>
    </location>
</feature>
<dbReference type="Pfam" id="PF01926">
    <property type="entry name" value="MMR_HSR1"/>
    <property type="match status" value="1"/>
</dbReference>
<dbReference type="InterPro" id="IPR006073">
    <property type="entry name" value="GTP-bd"/>
</dbReference>
<dbReference type="SUPFAM" id="SSF52540">
    <property type="entry name" value="P-loop containing nucleoside triphosphate hydrolases"/>
    <property type="match status" value="1"/>
</dbReference>
<dbReference type="PROSITE" id="PS51721">
    <property type="entry name" value="G_CP"/>
    <property type="match status" value="1"/>
</dbReference>
<gene>
    <name evidence="8" type="ORF">RB653_005414</name>
</gene>
<reference evidence="8 9" key="1">
    <citation type="submission" date="2023-11" db="EMBL/GenBank/DDBJ databases">
        <title>Dfirmibasis_genome.</title>
        <authorList>
            <person name="Edelbroek B."/>
            <person name="Kjellin J."/>
            <person name="Jerlstrom-Hultqvist J."/>
            <person name="Soderbom F."/>
        </authorList>
    </citation>
    <scope>NUCLEOTIDE SEQUENCE [LARGE SCALE GENOMIC DNA]</scope>
    <source>
        <strain evidence="8 9">TNS-C-14</strain>
    </source>
</reference>
<evidence type="ECO:0000259" key="7">
    <source>
        <dbReference type="PROSITE" id="PS51721"/>
    </source>
</evidence>
<feature type="region of interest" description="Disordered" evidence="6">
    <location>
        <begin position="833"/>
        <end position="927"/>
    </location>
</feature>
<keyword evidence="3 5" id="KW-0342">GTP-binding</keyword>
<feature type="compositionally biased region" description="Low complexity" evidence="6">
    <location>
        <begin position="762"/>
        <end position="773"/>
    </location>
</feature>
<dbReference type="PRINTS" id="PR00326">
    <property type="entry name" value="GTP1OBG"/>
</dbReference>
<feature type="region of interest" description="Disordered" evidence="6">
    <location>
        <begin position="543"/>
        <end position="608"/>
    </location>
</feature>
<accession>A0AAN7U7M2</accession>
<evidence type="ECO:0000256" key="2">
    <source>
        <dbReference type="ARBA" id="ARBA00022741"/>
    </source>
</evidence>
<dbReference type="AlphaFoldDB" id="A0AAN7U7M2"/>
<comment type="function">
    <text evidence="5">GTPase that associates with pre-60S ribosomal subunits in the nucleolus and is required for their nuclear export and maturation.</text>
</comment>
<feature type="compositionally biased region" description="Low complexity" evidence="6">
    <location>
        <begin position="485"/>
        <end position="495"/>
    </location>
</feature>
<dbReference type="InterPro" id="IPR024929">
    <property type="entry name" value="GNL2_CP_dom"/>
</dbReference>
<dbReference type="PANTHER" id="PTHR11089:SF9">
    <property type="entry name" value="NUCLEOLAR GTP-BINDING PROTEIN 2"/>
    <property type="match status" value="1"/>
</dbReference>
<keyword evidence="2 5" id="KW-0547">Nucleotide-binding</keyword>
<dbReference type="EMBL" id="JAVFKY010000001">
    <property type="protein sequence ID" value="KAK5583812.1"/>
    <property type="molecule type" value="Genomic_DNA"/>
</dbReference>
<keyword evidence="4 5" id="KW-0539">Nucleus</keyword>
<evidence type="ECO:0000313" key="9">
    <source>
        <dbReference type="Proteomes" id="UP001344447"/>
    </source>
</evidence>
<protein>
    <recommendedName>
        <fullName evidence="5">Nucleolar GTP-binding protein 2</fullName>
    </recommendedName>
</protein>
<feature type="region of interest" description="Disordered" evidence="6">
    <location>
        <begin position="484"/>
        <end position="507"/>
    </location>
</feature>
<dbReference type="GO" id="GO:0005730">
    <property type="term" value="C:nucleolus"/>
    <property type="evidence" value="ECO:0007669"/>
    <property type="project" value="UniProtKB-SubCell"/>
</dbReference>
<sequence length="927" mass="104873">MVKPGGPRTHQSNSFTNRISKSNNQNNPDRIVPKGKTNLRDRATIKRLAMYSERPTRTRDGKLISGAFMSKDISHDTRIRGDRRYFGNTRAIGQDQLNAFREEMESQVNNPYKVLLHASKLPLGLLKDSTKKTQMNLLTTESFQTTFGPKKQRKRPNLKAVTDYENMVSKANEITSGYDETKDKNIKPDENEIETRRKDIFDKGTSKRIWGELYKVIDSSDVLVQVLDARDPMGTRSRHVEQQLKKTSKHKHLIFILNKCDLVPTWATARWVKILSKEYPTLAFHASITNPFGKGSLIQLLRQFSKLHSDKKQISVGFIGYPNVGKSSIINTLKSKVVCKAAPIPGETKVWQYITLMKRIYLIDCPGVVPTTGDSEAELVLKGVVRVENLEDATIFIPEVLNRIKKEYIVKTYNIAQWKDHEDFLTQMAEKTGKLLKKRQPNMNACAKLVLYDYQKGKIPYFKAPPHLTPEQEKEDELNNIKLEQTNNNQDNNTTSEDKTTQYLDTADVEQDTDNLLKERKKLYGDLVVNQKLKNIPVKSEFTEEDAHGEEYVDPFDEEPDWDDLYQKEEENNDSDDDEDDEELSGEEDELDDEDILYGEENYEDLADGDLEYENEEVVEEVKSKGKNVKKSNIKVKEEPINKKPVKKVESPVTTKPVAVKKEKVEKDTPAITTTTTNKKVVSKKATVATEPVVAQEAPKKVAVKKSATKVIDTPVVAAPIVEEAPKKAIKKSATKVATATPVVAEPIVEEAPKKVVKKSATKAAATPVVAEPIVEEPPKKQPNAAKKKVTKKVVTQEDDDEDEEPIQEEKPIVKKKSVITKNTPILAKKLEAIQTKSLESSKKITETQPTGKKTRKEYNEMPEVESDTEAGPSKKDRRKAITASKAGVHFYETANVKNRNRDRKVPKKPKYQQMAGFNSKVSKSNK</sequence>
<dbReference type="InterPro" id="IPR027417">
    <property type="entry name" value="P-loop_NTPase"/>
</dbReference>
<dbReference type="InterPro" id="IPR012971">
    <property type="entry name" value="NOG2_N_dom"/>
</dbReference>
<dbReference type="InterPro" id="IPR023179">
    <property type="entry name" value="GTP-bd_ortho_bundle_sf"/>
</dbReference>
<feature type="region of interest" description="Disordered" evidence="6">
    <location>
        <begin position="1"/>
        <end position="38"/>
    </location>
</feature>
<dbReference type="InterPro" id="IPR050755">
    <property type="entry name" value="TRAFAC_YlqF/YawG_RiboMat"/>
</dbReference>
<evidence type="ECO:0000256" key="4">
    <source>
        <dbReference type="ARBA" id="ARBA00023242"/>
    </source>
</evidence>
<dbReference type="CDD" id="cd01858">
    <property type="entry name" value="NGP_1"/>
    <property type="match status" value="1"/>
</dbReference>
<dbReference type="Proteomes" id="UP001344447">
    <property type="component" value="Unassembled WGS sequence"/>
</dbReference>
<organism evidence="8 9">
    <name type="scientific">Dictyostelium firmibasis</name>
    <dbReference type="NCBI Taxonomy" id="79012"/>
    <lineage>
        <taxon>Eukaryota</taxon>
        <taxon>Amoebozoa</taxon>
        <taxon>Evosea</taxon>
        <taxon>Eumycetozoa</taxon>
        <taxon>Dictyostelia</taxon>
        <taxon>Dictyosteliales</taxon>
        <taxon>Dictyosteliaceae</taxon>
        <taxon>Dictyostelium</taxon>
    </lineage>
</organism>
<comment type="caution">
    <text evidence="8">The sequence shown here is derived from an EMBL/GenBank/DDBJ whole genome shotgun (WGS) entry which is preliminary data.</text>
</comment>
<dbReference type="PANTHER" id="PTHR11089">
    <property type="entry name" value="GTP-BINDING PROTEIN-RELATED"/>
    <property type="match status" value="1"/>
</dbReference>
<dbReference type="FunFam" id="3.40.50.300:FF:000559">
    <property type="entry name" value="Nuclear/nucleolar GTPase 2"/>
    <property type="match status" value="1"/>
</dbReference>
<feature type="compositionally biased region" description="Acidic residues" evidence="6">
    <location>
        <begin position="552"/>
        <end position="564"/>
    </location>
</feature>
<feature type="compositionally biased region" description="Polar residues" evidence="6">
    <location>
        <begin position="9"/>
        <end position="28"/>
    </location>
</feature>
<dbReference type="Pfam" id="PF08153">
    <property type="entry name" value="NGP1NT"/>
    <property type="match status" value="1"/>
</dbReference>
<evidence type="ECO:0000256" key="3">
    <source>
        <dbReference type="ARBA" id="ARBA00023134"/>
    </source>
</evidence>
<feature type="domain" description="CP-type G" evidence="7">
    <location>
        <begin position="210"/>
        <end position="371"/>
    </location>
</feature>